<reference evidence="1" key="1">
    <citation type="journal article" date="2020" name="Stud. Mycol.">
        <title>101 Dothideomycetes genomes: a test case for predicting lifestyles and emergence of pathogens.</title>
        <authorList>
            <person name="Haridas S."/>
            <person name="Albert R."/>
            <person name="Binder M."/>
            <person name="Bloem J."/>
            <person name="Labutti K."/>
            <person name="Salamov A."/>
            <person name="Andreopoulos B."/>
            <person name="Baker S."/>
            <person name="Barry K."/>
            <person name="Bills G."/>
            <person name="Bluhm B."/>
            <person name="Cannon C."/>
            <person name="Castanera R."/>
            <person name="Culley D."/>
            <person name="Daum C."/>
            <person name="Ezra D."/>
            <person name="Gonzalez J."/>
            <person name="Henrissat B."/>
            <person name="Kuo A."/>
            <person name="Liang C."/>
            <person name="Lipzen A."/>
            <person name="Lutzoni F."/>
            <person name="Magnuson J."/>
            <person name="Mondo S."/>
            <person name="Nolan M."/>
            <person name="Ohm R."/>
            <person name="Pangilinan J."/>
            <person name="Park H.-J."/>
            <person name="Ramirez L."/>
            <person name="Alfaro M."/>
            <person name="Sun H."/>
            <person name="Tritt A."/>
            <person name="Yoshinaga Y."/>
            <person name="Zwiers L.-H."/>
            <person name="Turgeon B."/>
            <person name="Goodwin S."/>
            <person name="Spatafora J."/>
            <person name="Crous P."/>
            <person name="Grigoriev I."/>
        </authorList>
    </citation>
    <scope>NUCLEOTIDE SEQUENCE</scope>
    <source>
        <strain evidence="1">CBS 183.55</strain>
    </source>
</reference>
<dbReference type="GeneID" id="54355324"/>
<proteinExistence type="predicted"/>
<sequence length="499" mass="56882">MLDVFTNLGDYQPVQSVPYDPSPSIECLHEQVCQYQIQSPAHFVLGLAVQQASSPYGKTIDRGLKGIYLTTSLGVLMHGNSIEGRITVPVQCQLRRTGRRSREMRWDYLLVSHRGTAEALDTFLASTFPAIDGPLKSDILWNWWLSNSKSFNWTALPIELKQRVIEQCMHQPLTYGVYAERLARFNWRYKPDHKIRKPGPFEVVDQLGDWFPLPYVSHQIRAITIRLCIIGGSSLMHPEGLCITASCYKGLCDRIDRLGDYYQMTSSSSIPISPAQEMLSKCYEHFPKIYPQLSQYATLRHGIQKISLGMDFLSYMHFFKVTVGGLQQYRKAKALTYEVFGRLPCLNEIVIRLPLRPYGGWRDKPGQAGPQLWHEDSPCPGFVHRVIYERITEVLAGYNVTVQNFIDYAEMKRYEAARLNAQKALKLTKTELEELYADGSGGVELAISEREPSIELEKARRRVEEAGAKEVQVEFFSPTCHCDEPCILARVLTARKDNS</sequence>
<dbReference type="OrthoDB" id="3781946at2759"/>
<gene>
    <name evidence="1" type="ORF">M421DRAFT_88339</name>
</gene>
<evidence type="ECO:0000313" key="2">
    <source>
        <dbReference type="Proteomes" id="UP000800082"/>
    </source>
</evidence>
<dbReference type="Proteomes" id="UP000800082">
    <property type="component" value="Unassembled WGS sequence"/>
</dbReference>
<dbReference type="EMBL" id="ML978956">
    <property type="protein sequence ID" value="KAF1934370.1"/>
    <property type="molecule type" value="Genomic_DNA"/>
</dbReference>
<evidence type="ECO:0000313" key="1">
    <source>
        <dbReference type="EMBL" id="KAF1934370.1"/>
    </source>
</evidence>
<organism evidence="1 2">
    <name type="scientific">Didymella exigua CBS 183.55</name>
    <dbReference type="NCBI Taxonomy" id="1150837"/>
    <lineage>
        <taxon>Eukaryota</taxon>
        <taxon>Fungi</taxon>
        <taxon>Dikarya</taxon>
        <taxon>Ascomycota</taxon>
        <taxon>Pezizomycotina</taxon>
        <taxon>Dothideomycetes</taxon>
        <taxon>Pleosporomycetidae</taxon>
        <taxon>Pleosporales</taxon>
        <taxon>Pleosporineae</taxon>
        <taxon>Didymellaceae</taxon>
        <taxon>Didymella</taxon>
    </lineage>
</organism>
<protein>
    <submittedName>
        <fullName evidence="1">Uncharacterized protein</fullName>
    </submittedName>
</protein>
<dbReference type="RefSeq" id="XP_033454618.1">
    <property type="nucleotide sequence ID" value="XM_033597657.1"/>
</dbReference>
<name>A0A6A5S420_9PLEO</name>
<accession>A0A6A5S420</accession>
<dbReference type="AlphaFoldDB" id="A0A6A5S420"/>
<keyword evidence="2" id="KW-1185">Reference proteome</keyword>